<evidence type="ECO:0000256" key="3">
    <source>
        <dbReference type="ARBA" id="ARBA00022827"/>
    </source>
</evidence>
<reference evidence="6 7" key="1">
    <citation type="submission" date="2020-08" db="EMBL/GenBank/DDBJ databases">
        <title>Sequencing the genomes of 1000 actinobacteria strains.</title>
        <authorList>
            <person name="Klenk H.-P."/>
        </authorList>
    </citation>
    <scope>NUCLEOTIDE SEQUENCE [LARGE SCALE GENOMIC DNA]</scope>
    <source>
        <strain evidence="6 7">DSM 45362</strain>
    </source>
</reference>
<name>A0A841BMG3_9ACTN</name>
<keyword evidence="4" id="KW-0560">Oxidoreductase</keyword>
<sequence>MQTSSQRPTVAIIGGGYGGINAAKALDEHAEVVLIDPSDAFQHSVAALRALVDPAVLPRTFLPYDRLLAHGTVLRDRAVEVDSERVVLASGQVLTPDFVILATGSAYPFPGKADRDGREAAIERYRAVYGDLDRAERVLLVGAGAVGLELAGEIASFWPDKQVTLLDLAEEILPGPFDPELRVELRRQLDALGVRLLLGSPLTKLPSPAPGTLAAFTVETDAGTEIEADLWLPCFGGVPATGYLRGDLVGARNADGYLAVTAELHLPGHERIYAIGDISAADADKASAAGRQAEVVVANIKAQLAGDAERKTYAAGPASIILPLGPTGGAGQFPGREGVLTAEFVSELKGKDMMIGRYAAIMNADQH</sequence>
<dbReference type="InterPro" id="IPR023753">
    <property type="entry name" value="FAD/NAD-binding_dom"/>
</dbReference>
<dbReference type="RefSeq" id="WP_184833889.1">
    <property type="nucleotide sequence ID" value="NZ_JACHMN010000002.1"/>
</dbReference>
<evidence type="ECO:0000259" key="5">
    <source>
        <dbReference type="Pfam" id="PF07992"/>
    </source>
</evidence>
<gene>
    <name evidence="6" type="ORF">F4553_001542</name>
</gene>
<comment type="caution">
    <text evidence="6">The sequence shown here is derived from an EMBL/GenBank/DDBJ whole genome shotgun (WGS) entry which is preliminary data.</text>
</comment>
<evidence type="ECO:0000256" key="1">
    <source>
        <dbReference type="ARBA" id="ARBA00006442"/>
    </source>
</evidence>
<evidence type="ECO:0000313" key="6">
    <source>
        <dbReference type="EMBL" id="MBB5868163.1"/>
    </source>
</evidence>
<dbReference type="PANTHER" id="PTHR43735:SF3">
    <property type="entry name" value="FERROPTOSIS SUPPRESSOR PROTEIN 1"/>
    <property type="match status" value="1"/>
</dbReference>
<dbReference type="InterPro" id="IPR036188">
    <property type="entry name" value="FAD/NAD-bd_sf"/>
</dbReference>
<dbReference type="Pfam" id="PF07992">
    <property type="entry name" value="Pyr_redox_2"/>
    <property type="match status" value="1"/>
</dbReference>
<organism evidence="6 7">
    <name type="scientific">Allocatelliglobosispora scoriae</name>
    <dbReference type="NCBI Taxonomy" id="643052"/>
    <lineage>
        <taxon>Bacteria</taxon>
        <taxon>Bacillati</taxon>
        <taxon>Actinomycetota</taxon>
        <taxon>Actinomycetes</taxon>
        <taxon>Micromonosporales</taxon>
        <taxon>Micromonosporaceae</taxon>
        <taxon>Allocatelliglobosispora</taxon>
    </lineage>
</organism>
<dbReference type="GO" id="GO:0005737">
    <property type="term" value="C:cytoplasm"/>
    <property type="evidence" value="ECO:0007669"/>
    <property type="project" value="TreeGrafter"/>
</dbReference>
<keyword evidence="3" id="KW-0274">FAD</keyword>
<dbReference type="Proteomes" id="UP000587527">
    <property type="component" value="Unassembled WGS sequence"/>
</dbReference>
<feature type="domain" description="FAD/NAD(P)-binding" evidence="5">
    <location>
        <begin position="9"/>
        <end position="293"/>
    </location>
</feature>
<dbReference type="EMBL" id="JACHMN010000002">
    <property type="protein sequence ID" value="MBB5868163.1"/>
    <property type="molecule type" value="Genomic_DNA"/>
</dbReference>
<evidence type="ECO:0000256" key="2">
    <source>
        <dbReference type="ARBA" id="ARBA00022630"/>
    </source>
</evidence>
<comment type="similarity">
    <text evidence="1">Belongs to the FAD-dependent oxidoreductase family.</text>
</comment>
<dbReference type="PANTHER" id="PTHR43735">
    <property type="entry name" value="APOPTOSIS-INDUCING FACTOR 1"/>
    <property type="match status" value="1"/>
</dbReference>
<dbReference type="Gene3D" id="3.50.50.100">
    <property type="match status" value="1"/>
</dbReference>
<keyword evidence="7" id="KW-1185">Reference proteome</keyword>
<protein>
    <submittedName>
        <fullName evidence="6">NADH dehydrogenase FAD-containing subunit</fullName>
    </submittedName>
</protein>
<dbReference type="AlphaFoldDB" id="A0A841BMG3"/>
<dbReference type="SUPFAM" id="SSF51905">
    <property type="entry name" value="FAD/NAD(P)-binding domain"/>
    <property type="match status" value="1"/>
</dbReference>
<keyword evidence="2" id="KW-0285">Flavoprotein</keyword>
<evidence type="ECO:0000313" key="7">
    <source>
        <dbReference type="Proteomes" id="UP000587527"/>
    </source>
</evidence>
<dbReference type="PRINTS" id="PR00368">
    <property type="entry name" value="FADPNR"/>
</dbReference>
<proteinExistence type="inferred from homology"/>
<dbReference type="GO" id="GO:0004174">
    <property type="term" value="F:electron-transferring-flavoprotein dehydrogenase activity"/>
    <property type="evidence" value="ECO:0007669"/>
    <property type="project" value="TreeGrafter"/>
</dbReference>
<evidence type="ECO:0000256" key="4">
    <source>
        <dbReference type="ARBA" id="ARBA00023002"/>
    </source>
</evidence>
<accession>A0A841BMG3</accession>
<dbReference type="GO" id="GO:0050660">
    <property type="term" value="F:flavin adenine dinucleotide binding"/>
    <property type="evidence" value="ECO:0007669"/>
    <property type="project" value="TreeGrafter"/>
</dbReference>